<reference evidence="3 4" key="1">
    <citation type="submission" date="2017-11" db="EMBL/GenBank/DDBJ databases">
        <title>Taxonomic description and genome sequences of Spirosoma HA7 sp. nov., isolated from pollen microhabitat of Corylus avellana.</title>
        <authorList>
            <person name="Ambika Manirajan B."/>
            <person name="Suarez C."/>
            <person name="Ratering S."/>
            <person name="Geissler-Plaum R."/>
            <person name="Cardinale M."/>
            <person name="Sylvia S."/>
        </authorList>
    </citation>
    <scope>NUCLEOTIDE SEQUENCE [LARGE SCALE GENOMIC DNA]</scope>
    <source>
        <strain evidence="3 4">HA7</strain>
    </source>
</reference>
<proteinExistence type="predicted"/>
<evidence type="ECO:0000313" key="3">
    <source>
        <dbReference type="EMBL" id="AUD04181.1"/>
    </source>
</evidence>
<organism evidence="3 4">
    <name type="scientific">Spirosoma pollinicola</name>
    <dbReference type="NCBI Taxonomy" id="2057025"/>
    <lineage>
        <taxon>Bacteria</taxon>
        <taxon>Pseudomonadati</taxon>
        <taxon>Bacteroidota</taxon>
        <taxon>Cytophagia</taxon>
        <taxon>Cytophagales</taxon>
        <taxon>Cytophagaceae</taxon>
        <taxon>Spirosoma</taxon>
    </lineage>
</organism>
<dbReference type="AlphaFoldDB" id="A0A2K8Z2V5"/>
<dbReference type="Proteomes" id="UP000232883">
    <property type="component" value="Chromosome"/>
</dbReference>
<sequence>MDCSNQYRYFIGVDVSKSELDFAVVEANQVLFHVEVSNDKKGIQAFFRQLKDLNQGEIKHSLFCLEHTGIYNNPLLSFLFQKQASVWVEKATQIRESMGVSRTKNDKVDAIKIARYAYKNREDVQLWHHKRDVIEQLDRLTAMRKRIVSAIHMLKVPLNESAEFVTKKASRSDTKACTHSLLALQKDLKGVDIAIKQVIKSDPALHELFEIVTSIKGVGITVATEVIITTNEFKDITDPKKFACYAGVVPFEQSSGRKRGKPQVSRIANKKVKALLHLAALSASRHSEEFQTYFDRKVSEGKNKMLVLNNIRNKIVLRIFACVRRGQKYENFYPSPVV</sequence>
<dbReference type="GO" id="GO:0006313">
    <property type="term" value="P:DNA transposition"/>
    <property type="evidence" value="ECO:0007669"/>
    <property type="project" value="InterPro"/>
</dbReference>
<feature type="domain" description="Transposase IS116/IS110/IS902 C-terminal" evidence="2">
    <location>
        <begin position="210"/>
        <end position="294"/>
    </location>
</feature>
<dbReference type="GO" id="GO:0004803">
    <property type="term" value="F:transposase activity"/>
    <property type="evidence" value="ECO:0007669"/>
    <property type="project" value="InterPro"/>
</dbReference>
<gene>
    <name evidence="3" type="ORF">CWM47_21480</name>
</gene>
<evidence type="ECO:0000313" key="4">
    <source>
        <dbReference type="Proteomes" id="UP000232883"/>
    </source>
</evidence>
<dbReference type="PANTHER" id="PTHR33055">
    <property type="entry name" value="TRANSPOSASE FOR INSERTION SEQUENCE ELEMENT IS1111A"/>
    <property type="match status" value="1"/>
</dbReference>
<evidence type="ECO:0000259" key="2">
    <source>
        <dbReference type="Pfam" id="PF02371"/>
    </source>
</evidence>
<evidence type="ECO:0000259" key="1">
    <source>
        <dbReference type="Pfam" id="PF01548"/>
    </source>
</evidence>
<feature type="domain" description="Transposase IS110-like N-terminal" evidence="1">
    <location>
        <begin position="11"/>
        <end position="155"/>
    </location>
</feature>
<keyword evidence="4" id="KW-1185">Reference proteome</keyword>
<dbReference type="KEGG" id="spir:CWM47_21480"/>
<name>A0A2K8Z2V5_9BACT</name>
<dbReference type="EMBL" id="CP025096">
    <property type="protein sequence ID" value="AUD04181.1"/>
    <property type="molecule type" value="Genomic_DNA"/>
</dbReference>
<dbReference type="Pfam" id="PF02371">
    <property type="entry name" value="Transposase_20"/>
    <property type="match status" value="1"/>
</dbReference>
<dbReference type="OrthoDB" id="964423at2"/>
<dbReference type="PANTHER" id="PTHR33055:SF3">
    <property type="entry name" value="PUTATIVE TRANSPOSASE FOR IS117-RELATED"/>
    <property type="match status" value="1"/>
</dbReference>
<protein>
    <submittedName>
        <fullName evidence="3">IS110 family transposase</fullName>
    </submittedName>
</protein>
<dbReference type="InterPro" id="IPR003346">
    <property type="entry name" value="Transposase_20"/>
</dbReference>
<dbReference type="Pfam" id="PF01548">
    <property type="entry name" value="DEDD_Tnp_IS110"/>
    <property type="match status" value="1"/>
</dbReference>
<dbReference type="NCBIfam" id="NF033542">
    <property type="entry name" value="transpos_IS110"/>
    <property type="match status" value="1"/>
</dbReference>
<dbReference type="InterPro" id="IPR047650">
    <property type="entry name" value="Transpos_IS110"/>
</dbReference>
<accession>A0A2K8Z2V5</accession>
<dbReference type="GO" id="GO:0003677">
    <property type="term" value="F:DNA binding"/>
    <property type="evidence" value="ECO:0007669"/>
    <property type="project" value="InterPro"/>
</dbReference>
<dbReference type="InterPro" id="IPR002525">
    <property type="entry name" value="Transp_IS110-like_N"/>
</dbReference>
<dbReference type="RefSeq" id="WP_100990247.1">
    <property type="nucleotide sequence ID" value="NZ_CP025096.1"/>
</dbReference>